<dbReference type="RefSeq" id="XP_018381735.1">
    <property type="nucleotide sequence ID" value="XM_018529285.1"/>
</dbReference>
<organism evidence="2 3">
    <name type="scientific">Alternaria alternata</name>
    <name type="common">Alternaria rot fungus</name>
    <name type="synonym">Torula alternata</name>
    <dbReference type="NCBI Taxonomy" id="5599"/>
    <lineage>
        <taxon>Eukaryota</taxon>
        <taxon>Fungi</taxon>
        <taxon>Dikarya</taxon>
        <taxon>Ascomycota</taxon>
        <taxon>Pezizomycotina</taxon>
        <taxon>Dothideomycetes</taxon>
        <taxon>Pleosporomycetidae</taxon>
        <taxon>Pleosporales</taxon>
        <taxon>Pleosporineae</taxon>
        <taxon>Pleosporaceae</taxon>
        <taxon>Alternaria</taxon>
        <taxon>Alternaria sect. Alternaria</taxon>
        <taxon>Alternaria alternata complex</taxon>
    </lineage>
</organism>
<feature type="region of interest" description="Disordered" evidence="1">
    <location>
        <begin position="85"/>
        <end position="156"/>
    </location>
</feature>
<feature type="compositionally biased region" description="Polar residues" evidence="1">
    <location>
        <begin position="134"/>
        <end position="156"/>
    </location>
</feature>
<evidence type="ECO:0000256" key="1">
    <source>
        <dbReference type="SAM" id="MobiDB-lite"/>
    </source>
</evidence>
<sequence length="156" mass="17172">MQLPSGRGLSLIHLNHAACDSAAHRAAVTWGESDACQHREGDTQACSRRDKCRELRARRCKRTRALCVWRLDCRSTVAIHCSLHTRSSARSERTHVKGNSGPARPSHSLPPQPLPERGPLISAQSHRPIRRAHQASQTTAPRPKQTQLCSSLPSAA</sequence>
<accession>A0A177D987</accession>
<protein>
    <submittedName>
        <fullName evidence="2">Uncharacterized protein</fullName>
    </submittedName>
</protein>
<name>A0A177D987_ALTAL</name>
<dbReference type="AlphaFoldDB" id="A0A177D987"/>
<dbReference type="KEGG" id="aalt:CC77DRAFT_1078442"/>
<dbReference type="Proteomes" id="UP000077248">
    <property type="component" value="Unassembled WGS sequence"/>
</dbReference>
<dbReference type="EMBL" id="KV441490">
    <property type="protein sequence ID" value="OAG16314.1"/>
    <property type="molecule type" value="Genomic_DNA"/>
</dbReference>
<reference evidence="2 3" key="1">
    <citation type="submission" date="2016-05" db="EMBL/GenBank/DDBJ databases">
        <title>Comparative analysis of secretome profiles of manganese(II)-oxidizing ascomycete fungi.</title>
        <authorList>
            <consortium name="DOE Joint Genome Institute"/>
            <person name="Zeiner C.A."/>
            <person name="Purvine S.O."/>
            <person name="Zink E.M."/>
            <person name="Wu S."/>
            <person name="Pasa-Tolic L."/>
            <person name="Chaput D.L."/>
            <person name="Haridas S."/>
            <person name="Grigoriev I.V."/>
            <person name="Santelli C.M."/>
            <person name="Hansel C.M."/>
        </authorList>
    </citation>
    <scope>NUCLEOTIDE SEQUENCE [LARGE SCALE GENOMIC DNA]</scope>
    <source>
        <strain evidence="2 3">SRC1lrK2f</strain>
    </source>
</reference>
<evidence type="ECO:0000313" key="2">
    <source>
        <dbReference type="EMBL" id="OAG16314.1"/>
    </source>
</evidence>
<evidence type="ECO:0000313" key="3">
    <source>
        <dbReference type="Proteomes" id="UP000077248"/>
    </source>
</evidence>
<dbReference type="GeneID" id="29114879"/>
<proteinExistence type="predicted"/>
<gene>
    <name evidence="2" type="ORF">CC77DRAFT_1078442</name>
</gene>
<keyword evidence="3" id="KW-1185">Reference proteome</keyword>
<dbReference type="VEuPathDB" id="FungiDB:CC77DRAFT_1078442"/>